<dbReference type="EMBL" id="JABWDY010016961">
    <property type="protein sequence ID" value="KAF5195718.1"/>
    <property type="molecule type" value="Genomic_DNA"/>
</dbReference>
<organism evidence="1 2">
    <name type="scientific">Thalictrum thalictroides</name>
    <name type="common">Rue-anemone</name>
    <name type="synonym">Anemone thalictroides</name>
    <dbReference type="NCBI Taxonomy" id="46969"/>
    <lineage>
        <taxon>Eukaryota</taxon>
        <taxon>Viridiplantae</taxon>
        <taxon>Streptophyta</taxon>
        <taxon>Embryophyta</taxon>
        <taxon>Tracheophyta</taxon>
        <taxon>Spermatophyta</taxon>
        <taxon>Magnoliopsida</taxon>
        <taxon>Ranunculales</taxon>
        <taxon>Ranunculaceae</taxon>
        <taxon>Thalictroideae</taxon>
        <taxon>Thalictrum</taxon>
    </lineage>
</organism>
<name>A0A7J6WFS5_THATH</name>
<protein>
    <submittedName>
        <fullName evidence="1">Uncharacterized protein</fullName>
    </submittedName>
</protein>
<sequence length="65" mass="7463">MSNGIVKARGSALLELVPDTKKEILAFEFKLPSVWVDEFEAIDLLDCKFTTPRFRKNGFEHDGYK</sequence>
<keyword evidence="2" id="KW-1185">Reference proteome</keyword>
<dbReference type="Proteomes" id="UP000554482">
    <property type="component" value="Unassembled WGS sequence"/>
</dbReference>
<proteinExistence type="predicted"/>
<comment type="caution">
    <text evidence="1">The sequence shown here is derived from an EMBL/GenBank/DDBJ whole genome shotgun (WGS) entry which is preliminary data.</text>
</comment>
<evidence type="ECO:0000313" key="2">
    <source>
        <dbReference type="Proteomes" id="UP000554482"/>
    </source>
</evidence>
<reference evidence="1 2" key="1">
    <citation type="submission" date="2020-06" db="EMBL/GenBank/DDBJ databases">
        <title>Transcriptomic and genomic resources for Thalictrum thalictroides and T. hernandezii: Facilitating candidate gene discovery in an emerging model plant lineage.</title>
        <authorList>
            <person name="Arias T."/>
            <person name="Riano-Pachon D.M."/>
            <person name="Di Stilio V.S."/>
        </authorList>
    </citation>
    <scope>NUCLEOTIDE SEQUENCE [LARGE SCALE GENOMIC DNA]</scope>
    <source>
        <strain evidence="2">cv. WT478/WT964</strain>
        <tissue evidence="1">Leaves</tissue>
    </source>
</reference>
<evidence type="ECO:0000313" key="1">
    <source>
        <dbReference type="EMBL" id="KAF5195718.1"/>
    </source>
</evidence>
<gene>
    <name evidence="1" type="ORF">FRX31_014696</name>
</gene>
<dbReference type="AlphaFoldDB" id="A0A7J6WFS5"/>
<accession>A0A7J6WFS5</accession>